<dbReference type="CDD" id="cd00448">
    <property type="entry name" value="YjgF_YER057c_UK114_family"/>
    <property type="match status" value="1"/>
</dbReference>
<dbReference type="PANTHER" id="PTHR11803:SF39">
    <property type="entry name" value="2-IMINOBUTANOATE_2-IMINOPROPANOATE DEAMINASE"/>
    <property type="match status" value="1"/>
</dbReference>
<protein>
    <submittedName>
        <fullName evidence="2">Reactive intermediate/imine deaminase</fullName>
    </submittedName>
</protein>
<name>A0A317PLB2_9HYPH</name>
<keyword evidence="3" id="KW-1185">Reference proteome</keyword>
<dbReference type="EMBL" id="QGTR01000004">
    <property type="protein sequence ID" value="PWV98843.1"/>
    <property type="molecule type" value="Genomic_DNA"/>
</dbReference>
<organism evidence="2 3">
    <name type="scientific">Hoeflea marina</name>
    <dbReference type="NCBI Taxonomy" id="274592"/>
    <lineage>
        <taxon>Bacteria</taxon>
        <taxon>Pseudomonadati</taxon>
        <taxon>Pseudomonadota</taxon>
        <taxon>Alphaproteobacteria</taxon>
        <taxon>Hyphomicrobiales</taxon>
        <taxon>Rhizobiaceae</taxon>
        <taxon>Hoeflea</taxon>
    </lineage>
</organism>
<comment type="caution">
    <text evidence="2">The sequence shown here is derived from an EMBL/GenBank/DDBJ whole genome shotgun (WGS) entry which is preliminary data.</text>
</comment>
<dbReference type="AlphaFoldDB" id="A0A317PLB2"/>
<evidence type="ECO:0000313" key="3">
    <source>
        <dbReference type="Proteomes" id="UP000246352"/>
    </source>
</evidence>
<evidence type="ECO:0000256" key="1">
    <source>
        <dbReference type="ARBA" id="ARBA00010552"/>
    </source>
</evidence>
<dbReference type="InterPro" id="IPR006175">
    <property type="entry name" value="YjgF/YER057c/UK114"/>
</dbReference>
<dbReference type="RefSeq" id="WP_110033016.1">
    <property type="nucleotide sequence ID" value="NZ_QGTR01000004.1"/>
</dbReference>
<dbReference type="OrthoDB" id="9808943at2"/>
<dbReference type="Proteomes" id="UP000246352">
    <property type="component" value="Unassembled WGS sequence"/>
</dbReference>
<dbReference type="Gene3D" id="3.30.1330.40">
    <property type="entry name" value="RutC-like"/>
    <property type="match status" value="1"/>
</dbReference>
<dbReference type="SUPFAM" id="SSF55298">
    <property type="entry name" value="YjgF-like"/>
    <property type="match status" value="1"/>
</dbReference>
<comment type="similarity">
    <text evidence="1">Belongs to the RutC family.</text>
</comment>
<sequence>MSDAAHRITRYETADLAAGGQRRPFAKAVRAGDFVYVSGQVPALDGEIVNGGIIVQTEQVMTNIISVLELAGCGLEHVVKVNVWLDDPRDFSSFNSVFEKYFLDNPPARSTVQSALMVDAKVEMDVIAYNPL</sequence>
<dbReference type="FunFam" id="3.30.1330.40:FF:000001">
    <property type="entry name" value="L-PSP family endoribonuclease"/>
    <property type="match status" value="1"/>
</dbReference>
<dbReference type="InterPro" id="IPR035959">
    <property type="entry name" value="RutC-like_sf"/>
</dbReference>
<evidence type="ECO:0000313" key="2">
    <source>
        <dbReference type="EMBL" id="PWV98843.1"/>
    </source>
</evidence>
<gene>
    <name evidence="2" type="ORF">DFR52_104133</name>
</gene>
<proteinExistence type="inferred from homology"/>
<dbReference type="Pfam" id="PF01042">
    <property type="entry name" value="Ribonuc_L-PSP"/>
    <property type="match status" value="1"/>
</dbReference>
<reference evidence="2 3" key="1">
    <citation type="submission" date="2018-05" db="EMBL/GenBank/DDBJ databases">
        <title>Genomic Encyclopedia of Type Strains, Phase IV (KMG-IV): sequencing the most valuable type-strain genomes for metagenomic binning, comparative biology and taxonomic classification.</title>
        <authorList>
            <person name="Goeker M."/>
        </authorList>
    </citation>
    <scope>NUCLEOTIDE SEQUENCE [LARGE SCALE GENOMIC DNA]</scope>
    <source>
        <strain evidence="2 3">DSM 16791</strain>
    </source>
</reference>
<dbReference type="PANTHER" id="PTHR11803">
    <property type="entry name" value="2-IMINOBUTANOATE/2-IMINOPROPANOATE DEAMINASE RIDA"/>
    <property type="match status" value="1"/>
</dbReference>
<dbReference type="GO" id="GO:0005829">
    <property type="term" value="C:cytosol"/>
    <property type="evidence" value="ECO:0007669"/>
    <property type="project" value="TreeGrafter"/>
</dbReference>
<dbReference type="GO" id="GO:0019239">
    <property type="term" value="F:deaminase activity"/>
    <property type="evidence" value="ECO:0007669"/>
    <property type="project" value="TreeGrafter"/>
</dbReference>
<accession>A0A317PLB2</accession>